<keyword evidence="2" id="KW-1003">Cell membrane</keyword>
<evidence type="ECO:0000256" key="1">
    <source>
        <dbReference type="ARBA" id="ARBA00004651"/>
    </source>
</evidence>
<evidence type="ECO:0000256" key="3">
    <source>
        <dbReference type="ARBA" id="ARBA00022606"/>
    </source>
</evidence>
<keyword evidence="5 10" id="KW-0552">Olfaction</keyword>
<evidence type="ECO:0000256" key="9">
    <source>
        <dbReference type="ARBA" id="ARBA00023224"/>
    </source>
</evidence>
<evidence type="ECO:0000256" key="5">
    <source>
        <dbReference type="ARBA" id="ARBA00022725"/>
    </source>
</evidence>
<feature type="transmembrane region" description="Helical" evidence="10">
    <location>
        <begin position="282"/>
        <end position="302"/>
    </location>
</feature>
<name>A0ABM1ZI03_AEDAL</name>
<evidence type="ECO:0000313" key="11">
    <source>
        <dbReference type="EnsemblMetazoa" id="AALFPA23_018699.P27450"/>
    </source>
</evidence>
<evidence type="ECO:0000256" key="6">
    <source>
        <dbReference type="ARBA" id="ARBA00022989"/>
    </source>
</evidence>
<dbReference type="PANTHER" id="PTHR21137">
    <property type="entry name" value="ODORANT RECEPTOR"/>
    <property type="match status" value="1"/>
</dbReference>
<keyword evidence="7 10" id="KW-0472">Membrane</keyword>
<evidence type="ECO:0000256" key="10">
    <source>
        <dbReference type="RuleBase" id="RU351113"/>
    </source>
</evidence>
<evidence type="ECO:0000256" key="4">
    <source>
        <dbReference type="ARBA" id="ARBA00022692"/>
    </source>
</evidence>
<keyword evidence="6 10" id="KW-1133">Transmembrane helix</keyword>
<reference evidence="12" key="1">
    <citation type="journal article" date="2015" name="Proc. Natl. Acad. Sci. U.S.A.">
        <title>Genome sequence of the Asian Tiger mosquito, Aedes albopictus, reveals insights into its biology, genetics, and evolution.</title>
        <authorList>
            <person name="Chen X.G."/>
            <person name="Jiang X."/>
            <person name="Gu J."/>
            <person name="Xu M."/>
            <person name="Wu Y."/>
            <person name="Deng Y."/>
            <person name="Zhang C."/>
            <person name="Bonizzoni M."/>
            <person name="Dermauw W."/>
            <person name="Vontas J."/>
            <person name="Armbruster P."/>
            <person name="Huang X."/>
            <person name="Yang Y."/>
            <person name="Zhang H."/>
            <person name="He W."/>
            <person name="Peng H."/>
            <person name="Liu Y."/>
            <person name="Wu K."/>
            <person name="Chen J."/>
            <person name="Lirakis M."/>
            <person name="Topalis P."/>
            <person name="Van Leeuwen T."/>
            <person name="Hall A.B."/>
            <person name="Jiang X."/>
            <person name="Thorpe C."/>
            <person name="Mueller R.L."/>
            <person name="Sun C."/>
            <person name="Waterhouse R.M."/>
            <person name="Yan G."/>
            <person name="Tu Z.J."/>
            <person name="Fang X."/>
            <person name="James A.A."/>
        </authorList>
    </citation>
    <scope>NUCLEOTIDE SEQUENCE [LARGE SCALE GENOMIC DNA]</scope>
    <source>
        <strain evidence="12">Foshan</strain>
    </source>
</reference>
<sequence>MKIIMNLWKTVRHYKPDSDFFELVDLLADLCGFYPPKWNSMALTAWMMLKVGQVVQYTFYGYHCYQSAVNWRDILYFALNINLFVILSVGLFRAVTLAYYQRQLDEVKRFVNSRQCGKDDAKVNYTRKLRFWINNRLELGGLVMLVLNASNWCLTAAFSEDLYQIPFSLQFLPRPVANVIVYYYSFQMLMQNFTYWQSSFQFGMLLSLLRNELLIVSEYFESIFDRAFQVCCEDDLELWYGDSLVASKIWRTVRIDFNQAAAYYSEFVYHEEIFKQVTYANFLVLLLATAVLVTLNSFLCVIDFSSDALGMLVFGAMCAMECFFTCRLLDELDDVNAKIAMKAYSMDWMTSITLPRGNCDDYRSIKGTALIVQAQAQKGFCFRAGGMFDMNSEMFMQIMQMCYTWITFLMQTQKLQ</sequence>
<evidence type="ECO:0000256" key="8">
    <source>
        <dbReference type="ARBA" id="ARBA00023170"/>
    </source>
</evidence>
<comment type="caution">
    <text evidence="10">Lacks conserved residue(s) required for the propagation of feature annotation.</text>
</comment>
<protein>
    <recommendedName>
        <fullName evidence="10">Odorant receptor</fullName>
    </recommendedName>
</protein>
<keyword evidence="4 10" id="KW-0812">Transmembrane</keyword>
<dbReference type="Pfam" id="PF02949">
    <property type="entry name" value="7tm_6"/>
    <property type="match status" value="1"/>
</dbReference>
<keyword evidence="12" id="KW-1185">Reference proteome</keyword>
<accession>A0ABM1ZI03</accession>
<evidence type="ECO:0000313" key="12">
    <source>
        <dbReference type="Proteomes" id="UP000069940"/>
    </source>
</evidence>
<evidence type="ECO:0000256" key="7">
    <source>
        <dbReference type="ARBA" id="ARBA00023136"/>
    </source>
</evidence>
<organism evidence="11 12">
    <name type="scientific">Aedes albopictus</name>
    <name type="common">Asian tiger mosquito</name>
    <name type="synonym">Stegomyia albopicta</name>
    <dbReference type="NCBI Taxonomy" id="7160"/>
    <lineage>
        <taxon>Eukaryota</taxon>
        <taxon>Metazoa</taxon>
        <taxon>Ecdysozoa</taxon>
        <taxon>Arthropoda</taxon>
        <taxon>Hexapoda</taxon>
        <taxon>Insecta</taxon>
        <taxon>Pterygota</taxon>
        <taxon>Neoptera</taxon>
        <taxon>Endopterygota</taxon>
        <taxon>Diptera</taxon>
        <taxon>Nematocera</taxon>
        <taxon>Culicoidea</taxon>
        <taxon>Culicidae</taxon>
        <taxon>Culicinae</taxon>
        <taxon>Aedini</taxon>
        <taxon>Aedes</taxon>
        <taxon>Stegomyia</taxon>
    </lineage>
</organism>
<reference evidence="11" key="2">
    <citation type="submission" date="2025-05" db="UniProtKB">
        <authorList>
            <consortium name="EnsemblMetazoa"/>
        </authorList>
    </citation>
    <scope>IDENTIFICATION</scope>
    <source>
        <strain evidence="11">Foshan</strain>
    </source>
</reference>
<dbReference type="PANTHER" id="PTHR21137:SF35">
    <property type="entry name" value="ODORANT RECEPTOR 19A-RELATED"/>
    <property type="match status" value="1"/>
</dbReference>
<feature type="transmembrane region" description="Helical" evidence="10">
    <location>
        <begin position="43"/>
        <end position="62"/>
    </location>
</feature>
<keyword evidence="9 10" id="KW-0807">Transducer</keyword>
<comment type="subcellular location">
    <subcellularLocation>
        <location evidence="1 10">Cell membrane</location>
        <topology evidence="1 10">Multi-pass membrane protein</topology>
    </subcellularLocation>
</comment>
<dbReference type="Proteomes" id="UP000069940">
    <property type="component" value="Unassembled WGS sequence"/>
</dbReference>
<dbReference type="EnsemblMetazoa" id="AALFPA23_018699.R27450">
    <property type="protein sequence ID" value="AALFPA23_018699.P27450"/>
    <property type="gene ID" value="AALFPA23_018699"/>
</dbReference>
<proteinExistence type="inferred from homology"/>
<dbReference type="GeneID" id="109399322"/>
<evidence type="ECO:0000256" key="2">
    <source>
        <dbReference type="ARBA" id="ARBA00022475"/>
    </source>
</evidence>
<keyword evidence="8 10" id="KW-0675">Receptor</keyword>
<dbReference type="InterPro" id="IPR004117">
    <property type="entry name" value="7tm6_olfct_rcpt"/>
</dbReference>
<comment type="similarity">
    <text evidence="10">Belongs to the insect chemoreceptor superfamily. Heteromeric odorant receptor channel (TC 1.A.69) family.</text>
</comment>
<dbReference type="RefSeq" id="XP_062715559.1">
    <property type="nucleotide sequence ID" value="XM_062859575.1"/>
</dbReference>
<keyword evidence="3 10" id="KW-0716">Sensory transduction</keyword>
<feature type="transmembrane region" description="Helical" evidence="10">
    <location>
        <begin position="74"/>
        <end position="100"/>
    </location>
</feature>
<feature type="transmembrane region" description="Helical" evidence="10">
    <location>
        <begin position="137"/>
        <end position="159"/>
    </location>
</feature>